<dbReference type="GO" id="GO:0000253">
    <property type="term" value="F:3-beta-hydroxysteroid 3-dehydrogenase (NADP+) activity"/>
    <property type="evidence" value="ECO:0007669"/>
    <property type="project" value="TreeGrafter"/>
</dbReference>
<organism evidence="2 3">
    <name type="scientific">Oncorhynchus kisutch</name>
    <name type="common">Coho salmon</name>
    <name type="synonym">Salmo kisutch</name>
    <dbReference type="NCBI Taxonomy" id="8019"/>
    <lineage>
        <taxon>Eukaryota</taxon>
        <taxon>Metazoa</taxon>
        <taxon>Chordata</taxon>
        <taxon>Craniata</taxon>
        <taxon>Vertebrata</taxon>
        <taxon>Euteleostomi</taxon>
        <taxon>Actinopterygii</taxon>
        <taxon>Neopterygii</taxon>
        <taxon>Teleostei</taxon>
        <taxon>Protacanthopterygii</taxon>
        <taxon>Salmoniformes</taxon>
        <taxon>Salmonidae</taxon>
        <taxon>Salmoninae</taxon>
        <taxon>Oncorhynchus</taxon>
    </lineage>
</organism>
<keyword evidence="1" id="KW-0732">Signal</keyword>
<evidence type="ECO:0000313" key="2">
    <source>
        <dbReference type="Ensembl" id="ENSOKIP00005045968.1"/>
    </source>
</evidence>
<reference evidence="2" key="1">
    <citation type="submission" date="2025-08" db="UniProtKB">
        <authorList>
            <consortium name="Ensembl"/>
        </authorList>
    </citation>
    <scope>IDENTIFICATION</scope>
</reference>
<dbReference type="Ensembl" id="ENSOKIT00005048440.1">
    <property type="protein sequence ID" value="ENSOKIP00005045968.1"/>
    <property type="gene ID" value="ENSOKIG00005019357.1"/>
</dbReference>
<feature type="chain" id="PRO_5034870340" evidence="1">
    <location>
        <begin position="22"/>
        <end position="133"/>
    </location>
</feature>
<feature type="signal peptide" evidence="1">
    <location>
        <begin position="1"/>
        <end position="21"/>
    </location>
</feature>
<dbReference type="Gene3D" id="3.40.50.720">
    <property type="entry name" value="NAD(P)-binding Rossmann-like Domain"/>
    <property type="match status" value="1"/>
</dbReference>
<proteinExistence type="predicted"/>
<dbReference type="Proteomes" id="UP000694557">
    <property type="component" value="Unassembled WGS sequence"/>
</dbReference>
<dbReference type="SUPFAM" id="SSF51735">
    <property type="entry name" value="NAD(P)-binding Rossmann-fold domains"/>
    <property type="match status" value="1"/>
</dbReference>
<dbReference type="AlphaFoldDB" id="A0A8C7GT07"/>
<evidence type="ECO:0000313" key="3">
    <source>
        <dbReference type="Proteomes" id="UP000694557"/>
    </source>
</evidence>
<dbReference type="GO" id="GO:0006695">
    <property type="term" value="P:cholesterol biosynthetic process"/>
    <property type="evidence" value="ECO:0007669"/>
    <property type="project" value="TreeGrafter"/>
</dbReference>
<dbReference type="GeneTree" id="ENSGT00390000013340"/>
<sequence>YRKIVFEWIIPLSLGIGLALCERLLSEDGRIQLCLTCRNLRRAQAARYALLTSHPDAQVALLQLDTSSICSVLTVAHDVKLRYNRLDYLYLNAGIMPNPQLDVKAMFHFGCFSFTLQSDSSQTISIGLRLGDF</sequence>
<dbReference type="GO" id="GO:0004303">
    <property type="term" value="F:estradiol 17-beta-dehydrogenase [NAD(P)+] activity"/>
    <property type="evidence" value="ECO:0007669"/>
    <property type="project" value="TreeGrafter"/>
</dbReference>
<dbReference type="PANTHER" id="PTHR44442:SF1">
    <property type="entry name" value="3-KETO-STEROID REDUCTASE_17-BETA-HYDROXYSTEROID DEHYDROGENASE 7"/>
    <property type="match status" value="1"/>
</dbReference>
<dbReference type="InterPro" id="IPR002347">
    <property type="entry name" value="SDR_fam"/>
</dbReference>
<dbReference type="InterPro" id="IPR052834">
    <property type="entry name" value="3KSR/17beta-HSD"/>
</dbReference>
<dbReference type="PANTHER" id="PTHR44442">
    <property type="entry name" value="3-KETO-STEROID REDUCTASE"/>
    <property type="match status" value="1"/>
</dbReference>
<dbReference type="Pfam" id="PF00106">
    <property type="entry name" value="adh_short"/>
    <property type="match status" value="1"/>
</dbReference>
<accession>A0A8C7GT07</accession>
<protein>
    <submittedName>
        <fullName evidence="2">Uncharacterized protein</fullName>
    </submittedName>
</protein>
<reference evidence="2" key="2">
    <citation type="submission" date="2025-09" db="UniProtKB">
        <authorList>
            <consortium name="Ensembl"/>
        </authorList>
    </citation>
    <scope>IDENTIFICATION</scope>
</reference>
<dbReference type="GO" id="GO:0047024">
    <property type="term" value="F:5-alpha-androstane-3-beta,17-beta-diol dehydrogenase (NADP+) activity"/>
    <property type="evidence" value="ECO:0007669"/>
    <property type="project" value="TreeGrafter"/>
</dbReference>
<dbReference type="GO" id="GO:0005789">
    <property type="term" value="C:endoplasmic reticulum membrane"/>
    <property type="evidence" value="ECO:0007669"/>
    <property type="project" value="TreeGrafter"/>
</dbReference>
<evidence type="ECO:0000256" key="1">
    <source>
        <dbReference type="SAM" id="SignalP"/>
    </source>
</evidence>
<dbReference type="InterPro" id="IPR036291">
    <property type="entry name" value="NAD(P)-bd_dom_sf"/>
</dbReference>
<name>A0A8C7GT07_ONCKI</name>
<keyword evidence="3" id="KW-1185">Reference proteome</keyword>